<dbReference type="RefSeq" id="WP_005659807.1">
    <property type="nucleotide sequence ID" value="NZ_ABTR02000001.1"/>
</dbReference>
<keyword evidence="2" id="KW-1185">Reference proteome</keyword>
<evidence type="ECO:0000313" key="1">
    <source>
        <dbReference type="EMBL" id="EFC90815.1"/>
    </source>
</evidence>
<dbReference type="PaxDb" id="469381-Dpep_0789"/>
<gene>
    <name evidence="1" type="ORF">Dpep_0789</name>
</gene>
<proteinExistence type="predicted"/>
<sequence>MKKILIMCLGDIRFYARFRRMSQLLMEYDSFDLSLAAFIGDMDGVEFFKIKRIKNTFFFKLYRRILGLAISISPFESLRILLESCRFGLLGLKDQLGASSFDLIIIENLELLPLAFKIKKDARILFDAREYYPKQNEESFWFNFVEKPRRIQLCRNYMARSDVVVTVSEGLREAFKEEFGISSVLYRSTPSYVDMPVRLTDKDHIKMVYHGAANRNRQLENLIEILGLLDSRFSLDFFLVGSPGYQSELKKLASNDSRIRFMKPVIFDAIIPTISKYDIGFFYYESDGFNVMHCLPNKFFEYIQARVMVAIGPSPDMAQLVKKYGCGVVSEAFSVESMAKALNSLSVEDIDRAKRCSDIAARELCFEEESKVMKGIIQNLIGE</sequence>
<dbReference type="AlphaFoldDB" id="D2Z5R8"/>
<accession>D2Z5R8</accession>
<reference evidence="1 2" key="1">
    <citation type="journal article" date="2010" name="Stand. Genomic Sci.">
        <title>Permanent draft genome sequence of Dethiosulfovibrio peptidovorans type strain (SEBR 4207).</title>
        <authorList>
            <person name="Labutti K."/>
            <person name="Mayilraj S."/>
            <person name="Clum A."/>
            <person name="Lucas S."/>
            <person name="Glavina Del Rio T."/>
            <person name="Nolan M."/>
            <person name="Tice H."/>
            <person name="Cheng J.F."/>
            <person name="Pitluck S."/>
            <person name="Liolios K."/>
            <person name="Ivanova N."/>
            <person name="Mavromatis K."/>
            <person name="Mikhailova N."/>
            <person name="Pati A."/>
            <person name="Goodwin L."/>
            <person name="Chen A."/>
            <person name="Palaniappan K."/>
            <person name="Land M."/>
            <person name="Hauser L."/>
            <person name="Chang Y.J."/>
            <person name="Jeffries C.D."/>
            <person name="Rohde M."/>
            <person name="Spring S."/>
            <person name="Goker M."/>
            <person name="Woyke T."/>
            <person name="Bristow J."/>
            <person name="Eisen J.A."/>
            <person name="Markowitz V."/>
            <person name="Hugenholtz P."/>
            <person name="Kyrpides N.C."/>
            <person name="Klenk H.P."/>
            <person name="Lapidus A."/>
        </authorList>
    </citation>
    <scope>NUCLEOTIDE SEQUENCE [LARGE SCALE GENOMIC DNA]</scope>
    <source>
        <strain evidence="1 2">DSM 11002</strain>
    </source>
</reference>
<evidence type="ECO:0000313" key="2">
    <source>
        <dbReference type="Proteomes" id="UP000006427"/>
    </source>
</evidence>
<dbReference type="STRING" id="469381.Dpep_0789"/>
<dbReference type="Proteomes" id="UP000006427">
    <property type="component" value="Unassembled WGS sequence"/>
</dbReference>
<comment type="caution">
    <text evidence="1">The sequence shown here is derived from an EMBL/GenBank/DDBJ whole genome shotgun (WGS) entry which is preliminary data.</text>
</comment>
<dbReference type="OrthoDB" id="9813214at2"/>
<dbReference type="EMBL" id="ABTR02000001">
    <property type="protein sequence ID" value="EFC90815.1"/>
    <property type="molecule type" value="Genomic_DNA"/>
</dbReference>
<protein>
    <submittedName>
        <fullName evidence="1">Uncharacterized protein</fullName>
    </submittedName>
</protein>
<organism evidence="1 2">
    <name type="scientific">Dethiosulfovibrio peptidovorans DSM 11002</name>
    <dbReference type="NCBI Taxonomy" id="469381"/>
    <lineage>
        <taxon>Bacteria</taxon>
        <taxon>Thermotogati</taxon>
        <taxon>Synergistota</taxon>
        <taxon>Synergistia</taxon>
        <taxon>Synergistales</taxon>
        <taxon>Dethiosulfovibrionaceae</taxon>
        <taxon>Dethiosulfovibrio</taxon>
    </lineage>
</organism>
<dbReference type="eggNOG" id="COG0438">
    <property type="taxonomic scope" value="Bacteria"/>
</dbReference>
<dbReference type="Gene3D" id="3.40.50.2000">
    <property type="entry name" value="Glycogen Phosphorylase B"/>
    <property type="match status" value="1"/>
</dbReference>
<dbReference type="SUPFAM" id="SSF53756">
    <property type="entry name" value="UDP-Glycosyltransferase/glycogen phosphorylase"/>
    <property type="match status" value="1"/>
</dbReference>
<name>D2Z5R8_9BACT</name>